<dbReference type="AlphaFoldDB" id="A0A1H3I231"/>
<dbReference type="Proteomes" id="UP000199035">
    <property type="component" value="Unassembled WGS sequence"/>
</dbReference>
<name>A0A1H3I231_9GAMM</name>
<dbReference type="HAMAP" id="MF_00338">
    <property type="entry name" value="UPF0145"/>
    <property type="match status" value="1"/>
</dbReference>
<accession>A0A1H3I231</accession>
<dbReference type="PANTHER" id="PTHR34068">
    <property type="entry name" value="UPF0145 PROTEIN YBJQ"/>
    <property type="match status" value="1"/>
</dbReference>
<dbReference type="InterPro" id="IPR002765">
    <property type="entry name" value="UPF0145_YbjQ-like"/>
</dbReference>
<dbReference type="Pfam" id="PF01906">
    <property type="entry name" value="YbjQ_1"/>
    <property type="match status" value="1"/>
</dbReference>
<sequence length="126" mass="13643">MTTYSFEYQKMLLSNLESVPGHTISRQIDVVYGSTVRSKHVGRDLLAGLKNIVGGELTAYTELLEESRQEAMSRMIEKAQSMGANAIVGIRFSTSNIAQGASELFVYGTAVVVQPVTAKLPDPFGA</sequence>
<dbReference type="Gene3D" id="3.30.110.70">
    <property type="entry name" value="Hypothetical protein apc22750. Chain B"/>
    <property type="match status" value="1"/>
</dbReference>
<dbReference type="PANTHER" id="PTHR34068:SF2">
    <property type="entry name" value="UPF0145 PROTEIN SCO3412"/>
    <property type="match status" value="1"/>
</dbReference>
<evidence type="ECO:0000256" key="2">
    <source>
        <dbReference type="HAMAP-Rule" id="MF_00338"/>
    </source>
</evidence>
<dbReference type="InterPro" id="IPR035439">
    <property type="entry name" value="UPF0145_dom_sf"/>
</dbReference>
<comment type="similarity">
    <text evidence="1 2">Belongs to the UPF0145 family.</text>
</comment>
<dbReference type="SUPFAM" id="SSF117782">
    <property type="entry name" value="YbjQ-like"/>
    <property type="match status" value="1"/>
</dbReference>
<evidence type="ECO:0000313" key="3">
    <source>
        <dbReference type="EMBL" id="SDY21753.1"/>
    </source>
</evidence>
<dbReference type="EMBL" id="FNPK01000005">
    <property type="protein sequence ID" value="SDY21753.1"/>
    <property type="molecule type" value="Genomic_DNA"/>
</dbReference>
<gene>
    <name evidence="3" type="ORF">SAMN05421643_105176</name>
</gene>
<evidence type="ECO:0000256" key="1">
    <source>
        <dbReference type="ARBA" id="ARBA00010751"/>
    </source>
</evidence>
<organism evidence="3 4">
    <name type="scientific">Acinetobacter kyonggiensis</name>
    <dbReference type="NCBI Taxonomy" id="595670"/>
    <lineage>
        <taxon>Bacteria</taxon>
        <taxon>Pseudomonadati</taxon>
        <taxon>Pseudomonadota</taxon>
        <taxon>Gammaproteobacteria</taxon>
        <taxon>Moraxellales</taxon>
        <taxon>Moraxellaceae</taxon>
        <taxon>Acinetobacter</taxon>
    </lineage>
</organism>
<evidence type="ECO:0000313" key="4">
    <source>
        <dbReference type="Proteomes" id="UP000199035"/>
    </source>
</evidence>
<keyword evidence="4" id="KW-1185">Reference proteome</keyword>
<reference evidence="4" key="1">
    <citation type="submission" date="2016-10" db="EMBL/GenBank/DDBJ databases">
        <authorList>
            <person name="Varghese N."/>
            <person name="Submissions S."/>
        </authorList>
    </citation>
    <scope>NUCLEOTIDE SEQUENCE [LARGE SCALE GENOMIC DNA]</scope>
    <source>
        <strain evidence="4">ANC 5109</strain>
    </source>
</reference>
<protein>
    <recommendedName>
        <fullName evidence="2">UPF0145 protein SAMN05421643_105176</fullName>
    </recommendedName>
</protein>
<dbReference type="STRING" id="595670.SAMN05421643_105176"/>
<proteinExistence type="inferred from homology"/>